<evidence type="ECO:0000256" key="1">
    <source>
        <dbReference type="ARBA" id="ARBA00007504"/>
    </source>
</evidence>
<dbReference type="InterPro" id="IPR004609">
    <property type="entry name" value="ATP-dep_DNA_helicase_RecG"/>
</dbReference>
<dbReference type="EMBL" id="FNCK01000001">
    <property type="protein sequence ID" value="SDF88446.1"/>
    <property type="molecule type" value="Genomic_DNA"/>
</dbReference>
<dbReference type="InterPro" id="IPR033454">
    <property type="entry name" value="RecG_wedge"/>
</dbReference>
<evidence type="ECO:0000259" key="16">
    <source>
        <dbReference type="PROSITE" id="PS51192"/>
    </source>
</evidence>
<dbReference type="PROSITE" id="PS51192">
    <property type="entry name" value="HELICASE_ATP_BIND_1"/>
    <property type="match status" value="1"/>
</dbReference>
<evidence type="ECO:0000313" key="19">
    <source>
        <dbReference type="Proteomes" id="UP000199708"/>
    </source>
</evidence>
<sequence>MEKTWLDSIDRLKGVGPKTSLLFNQLGIKTVKDLMFHFPFRFEDIQVRELETILDQEKVVLMGQVVSPPVVTFFGRKKSRLSFKLAVDDFQVVEVTFFNQPYLKKQIELGQVRAVYGKWQEVKQSLLAIKIINQTAGDDYAPIYHATKGLNQSQIIKAIKQAFTDYQNEIEEIIPGFLNDQFNLISLKEALWSMHFPKQEQDKIQAQRKIIFQEFFLYQWRLQRAKQKRLHSNGVEVHYQVEDLRQVIQTIPFDLTHSQKKAVNEICRDLLSPFPMNRLLQGDVGSGKTLVAFITMIACVQAGFQTAMMVPTEILAQQHCQSFNNYFESSGYHAEMLASEMKEKDKQNILQGLESGRIRLVIGTHALIQETVQFKSLGYLVIDEQHRFGVGQRQNLLEKGLSGHQANVLQMTATPIPRSLAQTLYADLSVSTMEGLPHGRVEIETQVVSDKHIDWVYERMQNELDKGHQIYYVLPLIQASEFMEQVENVQETCDRLKNEFPQVKVGRLHGQLNKEEQKQVMTEFKANQLQILVATTMVEVGVDVPNATVMVIQSAERFGLAQLHQLRGRVGRSSLPSYCFLIANPTTDQGKERMVKMVESQDGFELSRADMEIRGMGDVLGRNQSGIPVFTYGHPLQDEAIMTAAYQSVGQLLEQPELMTTEEAETLEKYTQLIKLEI</sequence>
<evidence type="ECO:0000256" key="3">
    <source>
        <dbReference type="ARBA" id="ARBA00022741"/>
    </source>
</evidence>
<dbReference type="Proteomes" id="UP000199708">
    <property type="component" value="Unassembled WGS sequence"/>
</dbReference>
<dbReference type="PANTHER" id="PTHR47964">
    <property type="entry name" value="ATP-DEPENDENT DNA HELICASE HOMOLOG RECG, CHLOROPLASTIC"/>
    <property type="match status" value="1"/>
</dbReference>
<evidence type="ECO:0000256" key="7">
    <source>
        <dbReference type="ARBA" id="ARBA00022840"/>
    </source>
</evidence>
<dbReference type="NCBIfam" id="NF008165">
    <property type="entry name" value="PRK10917.1-3"/>
    <property type="match status" value="1"/>
</dbReference>
<dbReference type="STRING" id="120956.SAMN05421791_101334"/>
<dbReference type="Pfam" id="PF00271">
    <property type="entry name" value="Helicase_C"/>
    <property type="match status" value="1"/>
</dbReference>
<dbReference type="EC" id="5.6.2.4" evidence="13 15"/>
<dbReference type="InterPro" id="IPR014001">
    <property type="entry name" value="Helicase_ATP-bd"/>
</dbReference>
<evidence type="ECO:0000259" key="17">
    <source>
        <dbReference type="PROSITE" id="PS51194"/>
    </source>
</evidence>
<dbReference type="CDD" id="cd17992">
    <property type="entry name" value="DEXHc_RecG"/>
    <property type="match status" value="1"/>
</dbReference>
<feature type="domain" description="Helicase C-terminal" evidence="17">
    <location>
        <begin position="466"/>
        <end position="617"/>
    </location>
</feature>
<dbReference type="NCBIfam" id="TIGR00643">
    <property type="entry name" value="recG"/>
    <property type="match status" value="1"/>
</dbReference>
<comment type="similarity">
    <text evidence="1 15">Belongs to the helicase family. RecG subfamily.</text>
</comment>
<keyword evidence="5 15" id="KW-0378">Hydrolase</keyword>
<dbReference type="PANTHER" id="PTHR47964:SF1">
    <property type="entry name" value="ATP-DEPENDENT DNA HELICASE HOMOLOG RECG, CHLOROPLASTIC"/>
    <property type="match status" value="1"/>
</dbReference>
<evidence type="ECO:0000256" key="13">
    <source>
        <dbReference type="ARBA" id="ARBA00034808"/>
    </source>
</evidence>
<dbReference type="PROSITE" id="PS51194">
    <property type="entry name" value="HELICASE_CTER"/>
    <property type="match status" value="1"/>
</dbReference>
<keyword evidence="10 15" id="KW-0234">DNA repair</keyword>
<keyword evidence="7 15" id="KW-0067">ATP-binding</keyword>
<accession>A0A1G7PQB0</accession>
<keyword evidence="6 15" id="KW-0347">Helicase</keyword>
<evidence type="ECO:0000256" key="11">
    <source>
        <dbReference type="ARBA" id="ARBA00023235"/>
    </source>
</evidence>
<keyword evidence="3 15" id="KW-0547">Nucleotide-binding</keyword>
<evidence type="ECO:0000256" key="2">
    <source>
        <dbReference type="ARBA" id="ARBA00017846"/>
    </source>
</evidence>
<dbReference type="SMART" id="SM00490">
    <property type="entry name" value="HELICc"/>
    <property type="match status" value="1"/>
</dbReference>
<dbReference type="Gene3D" id="2.40.50.140">
    <property type="entry name" value="Nucleic acid-binding proteins"/>
    <property type="match status" value="1"/>
</dbReference>
<evidence type="ECO:0000256" key="10">
    <source>
        <dbReference type="ARBA" id="ARBA00023204"/>
    </source>
</evidence>
<dbReference type="GO" id="GO:0006310">
    <property type="term" value="P:DNA recombination"/>
    <property type="evidence" value="ECO:0007669"/>
    <property type="project" value="UniProtKB-UniRule"/>
</dbReference>
<dbReference type="RefSeq" id="WP_090289031.1">
    <property type="nucleotide sequence ID" value="NZ_FNCK01000001.1"/>
</dbReference>
<evidence type="ECO:0000256" key="14">
    <source>
        <dbReference type="ARBA" id="ARBA00048988"/>
    </source>
</evidence>
<dbReference type="CDD" id="cd04488">
    <property type="entry name" value="RecG_wedge_OBF"/>
    <property type="match status" value="1"/>
</dbReference>
<comment type="catalytic activity">
    <reaction evidence="12 15">
        <text>Couples ATP hydrolysis with the unwinding of duplex DNA by translocating in the 3'-5' direction.</text>
        <dbReference type="EC" id="5.6.2.4"/>
    </reaction>
</comment>
<comment type="catalytic activity">
    <reaction evidence="14 15">
        <text>ATP + H2O = ADP + phosphate + H(+)</text>
        <dbReference type="Rhea" id="RHEA:13065"/>
        <dbReference type="ChEBI" id="CHEBI:15377"/>
        <dbReference type="ChEBI" id="CHEBI:15378"/>
        <dbReference type="ChEBI" id="CHEBI:30616"/>
        <dbReference type="ChEBI" id="CHEBI:43474"/>
        <dbReference type="ChEBI" id="CHEBI:456216"/>
        <dbReference type="EC" id="5.6.2.4"/>
    </reaction>
</comment>
<dbReference type="Pfam" id="PF00270">
    <property type="entry name" value="DEAD"/>
    <property type="match status" value="1"/>
</dbReference>
<dbReference type="InterPro" id="IPR012340">
    <property type="entry name" value="NA-bd_OB-fold"/>
</dbReference>
<keyword evidence="4 15" id="KW-0227">DNA damage</keyword>
<evidence type="ECO:0000256" key="4">
    <source>
        <dbReference type="ARBA" id="ARBA00022763"/>
    </source>
</evidence>
<protein>
    <recommendedName>
        <fullName evidence="2 15">ATP-dependent DNA helicase RecG</fullName>
        <ecNumber evidence="13 15">5.6.2.4</ecNumber>
    </recommendedName>
</protein>
<reference evidence="18 19" key="1">
    <citation type="submission" date="2016-10" db="EMBL/GenBank/DDBJ databases">
        <authorList>
            <person name="de Groot N.N."/>
        </authorList>
    </citation>
    <scope>NUCLEOTIDE SEQUENCE [LARGE SCALE GENOMIC DNA]</scope>
    <source>
        <strain evidence="18 19">ATCC BAA-466</strain>
    </source>
</reference>
<dbReference type="GO" id="GO:0016887">
    <property type="term" value="F:ATP hydrolysis activity"/>
    <property type="evidence" value="ECO:0007669"/>
    <property type="project" value="RHEA"/>
</dbReference>
<evidence type="ECO:0000256" key="6">
    <source>
        <dbReference type="ARBA" id="ARBA00022806"/>
    </source>
</evidence>
<dbReference type="AlphaFoldDB" id="A0A1G7PQB0"/>
<dbReference type="GO" id="GO:0006281">
    <property type="term" value="P:DNA repair"/>
    <property type="evidence" value="ECO:0007669"/>
    <property type="project" value="UniProtKB-UniRule"/>
</dbReference>
<name>A0A1G7PQB0_9LACT</name>
<evidence type="ECO:0000256" key="12">
    <source>
        <dbReference type="ARBA" id="ARBA00034617"/>
    </source>
</evidence>
<dbReference type="Gene3D" id="3.40.50.300">
    <property type="entry name" value="P-loop containing nucleotide triphosphate hydrolases"/>
    <property type="match status" value="2"/>
</dbReference>
<dbReference type="OrthoDB" id="9804325at2"/>
<evidence type="ECO:0000313" key="18">
    <source>
        <dbReference type="EMBL" id="SDF88446.1"/>
    </source>
</evidence>
<dbReference type="SUPFAM" id="SSF50249">
    <property type="entry name" value="Nucleic acid-binding proteins"/>
    <property type="match status" value="1"/>
</dbReference>
<dbReference type="GO" id="GO:0043138">
    <property type="term" value="F:3'-5' DNA helicase activity"/>
    <property type="evidence" value="ECO:0007669"/>
    <property type="project" value="UniProtKB-EC"/>
</dbReference>
<evidence type="ECO:0000256" key="5">
    <source>
        <dbReference type="ARBA" id="ARBA00022801"/>
    </source>
</evidence>
<dbReference type="InterPro" id="IPR047112">
    <property type="entry name" value="RecG/Mfd"/>
</dbReference>
<keyword evidence="8" id="KW-0238">DNA-binding</keyword>
<evidence type="ECO:0000256" key="8">
    <source>
        <dbReference type="ARBA" id="ARBA00023125"/>
    </source>
</evidence>
<dbReference type="SMART" id="SM00487">
    <property type="entry name" value="DEXDc"/>
    <property type="match status" value="1"/>
</dbReference>
<dbReference type="GO" id="GO:0003677">
    <property type="term" value="F:DNA binding"/>
    <property type="evidence" value="ECO:0007669"/>
    <property type="project" value="UniProtKB-KW"/>
</dbReference>
<keyword evidence="19" id="KW-1185">Reference proteome</keyword>
<keyword evidence="11" id="KW-0413">Isomerase</keyword>
<keyword evidence="9 15" id="KW-0233">DNA recombination</keyword>
<evidence type="ECO:0000256" key="15">
    <source>
        <dbReference type="RuleBase" id="RU363016"/>
    </source>
</evidence>
<dbReference type="SUPFAM" id="SSF52540">
    <property type="entry name" value="P-loop containing nucleoside triphosphate hydrolases"/>
    <property type="match status" value="2"/>
</dbReference>
<comment type="function">
    <text evidence="15">Plays a critical role in recombination and DNA repair. Helps process Holliday junction intermediates to mature products by catalyzing branch migration. Has replication fork regression activity, unwinds stalled or blocked replication forks to make a HJ that can be resolved. Has a DNA unwinding activity characteristic of a DNA helicase with 3'-5' polarity.</text>
</comment>
<evidence type="ECO:0000256" key="9">
    <source>
        <dbReference type="ARBA" id="ARBA00023172"/>
    </source>
</evidence>
<dbReference type="Pfam" id="PF17191">
    <property type="entry name" value="RecG_wedge"/>
    <property type="match status" value="1"/>
</dbReference>
<dbReference type="InterPro" id="IPR001650">
    <property type="entry name" value="Helicase_C-like"/>
</dbReference>
<dbReference type="GO" id="GO:0005524">
    <property type="term" value="F:ATP binding"/>
    <property type="evidence" value="ECO:0007669"/>
    <property type="project" value="UniProtKB-KW"/>
</dbReference>
<organism evidence="18 19">
    <name type="scientific">Facklamia miroungae</name>
    <dbReference type="NCBI Taxonomy" id="120956"/>
    <lineage>
        <taxon>Bacteria</taxon>
        <taxon>Bacillati</taxon>
        <taxon>Bacillota</taxon>
        <taxon>Bacilli</taxon>
        <taxon>Lactobacillales</taxon>
        <taxon>Aerococcaceae</taxon>
        <taxon>Facklamia</taxon>
    </lineage>
</organism>
<dbReference type="InterPro" id="IPR011545">
    <property type="entry name" value="DEAD/DEAH_box_helicase_dom"/>
</dbReference>
<proteinExistence type="inferred from homology"/>
<dbReference type="NCBIfam" id="NF008168">
    <property type="entry name" value="PRK10917.2-2"/>
    <property type="match status" value="1"/>
</dbReference>
<gene>
    <name evidence="18" type="ORF">SAMN05421791_101334</name>
</gene>
<feature type="domain" description="Helicase ATP-binding" evidence="16">
    <location>
        <begin position="269"/>
        <end position="433"/>
    </location>
</feature>
<dbReference type="InterPro" id="IPR027417">
    <property type="entry name" value="P-loop_NTPase"/>
</dbReference>